<dbReference type="GO" id="GO:0016787">
    <property type="term" value="F:hydrolase activity"/>
    <property type="evidence" value="ECO:0007669"/>
    <property type="project" value="InterPro"/>
</dbReference>
<protein>
    <recommendedName>
        <fullName evidence="1">Amidohydrolase-related domain-containing protein</fullName>
    </recommendedName>
</protein>
<dbReference type="Gene3D" id="3.20.20.140">
    <property type="entry name" value="Metal-dependent hydrolases"/>
    <property type="match status" value="1"/>
</dbReference>
<evidence type="ECO:0000313" key="3">
    <source>
        <dbReference type="Proteomes" id="UP000076871"/>
    </source>
</evidence>
<keyword evidence="3" id="KW-1185">Reference proteome</keyword>
<dbReference type="InParanoid" id="A0A165DNG1"/>
<dbReference type="AlphaFoldDB" id="A0A165DNG1"/>
<dbReference type="Proteomes" id="UP000076871">
    <property type="component" value="Unassembled WGS sequence"/>
</dbReference>
<evidence type="ECO:0000259" key="1">
    <source>
        <dbReference type="Pfam" id="PF04909"/>
    </source>
</evidence>
<dbReference type="RefSeq" id="XP_040763007.1">
    <property type="nucleotide sequence ID" value="XM_040906485.1"/>
</dbReference>
<dbReference type="EMBL" id="KV427631">
    <property type="protein sequence ID" value="KZT05267.1"/>
    <property type="molecule type" value="Genomic_DNA"/>
</dbReference>
<feature type="domain" description="Amidohydrolase-related" evidence="1">
    <location>
        <begin position="233"/>
        <end position="401"/>
    </location>
</feature>
<gene>
    <name evidence="2" type="ORF">LAESUDRAFT_702496</name>
</gene>
<dbReference type="Pfam" id="PF04909">
    <property type="entry name" value="Amidohydro_2"/>
    <property type="match status" value="1"/>
</dbReference>
<name>A0A165DNG1_9APHY</name>
<reference evidence="2 3" key="1">
    <citation type="journal article" date="2016" name="Mol. Biol. Evol.">
        <title>Comparative Genomics of Early-Diverging Mushroom-Forming Fungi Provides Insights into the Origins of Lignocellulose Decay Capabilities.</title>
        <authorList>
            <person name="Nagy L.G."/>
            <person name="Riley R."/>
            <person name="Tritt A."/>
            <person name="Adam C."/>
            <person name="Daum C."/>
            <person name="Floudas D."/>
            <person name="Sun H."/>
            <person name="Yadav J.S."/>
            <person name="Pangilinan J."/>
            <person name="Larsson K.H."/>
            <person name="Matsuura K."/>
            <person name="Barry K."/>
            <person name="Labutti K."/>
            <person name="Kuo R."/>
            <person name="Ohm R.A."/>
            <person name="Bhattacharya S.S."/>
            <person name="Shirouzu T."/>
            <person name="Yoshinaga Y."/>
            <person name="Martin F.M."/>
            <person name="Grigoriev I.V."/>
            <person name="Hibbett D.S."/>
        </authorList>
    </citation>
    <scope>NUCLEOTIDE SEQUENCE [LARGE SCALE GENOMIC DNA]</scope>
    <source>
        <strain evidence="2 3">93-53</strain>
    </source>
</reference>
<dbReference type="InterPro" id="IPR032466">
    <property type="entry name" value="Metal_Hydrolase"/>
</dbReference>
<dbReference type="STRING" id="1314785.A0A165DNG1"/>
<proteinExistence type="predicted"/>
<dbReference type="SUPFAM" id="SSF51556">
    <property type="entry name" value="Metallo-dependent hydrolases"/>
    <property type="match status" value="1"/>
</dbReference>
<accession>A0A165DNG1</accession>
<dbReference type="OrthoDB" id="3364440at2759"/>
<dbReference type="GeneID" id="63823514"/>
<dbReference type="InterPro" id="IPR006680">
    <property type="entry name" value="Amidohydro-rel"/>
</dbReference>
<sequence length="408" mass="45908">MDLQEDLLDLYKVVSTYPAIDNHTHALLKEEHRDAVPFEGLISEATGPALTEDAIHTLACYRAAAQLGKLLGLGETAEWEDVKRARSAMDYDHLCRTFMEPTKIQCVLIDDGLGTRDIVYDYKWHDRFTTSPTKRIVRVEIVAEDILKDLMDAQLAAGGVQTRALMQSFSETLASELTASASDPEVAGFKSIACYRTGLDVAVNPGWADIEVCLVTAALRYESTKRLRLSDKALNDFVVNTTMRIAGEFEKPVQFHTGLGDNDITLAKSSPSHMQPLIKAYPMTTIVLLHSSYPYTQEAGYLAAVYRNVYLDFGEVFPFVSAEGQRQIVRQVLELCPTNKIMWSTDGHFWPESYYLGTIQARQALYQVLEAFMKQRELTLAQATSIVKRAFFENANRIYKLELQPHVM</sequence>
<dbReference type="PANTHER" id="PTHR43383">
    <property type="entry name" value="NODULIN 6"/>
    <property type="match status" value="1"/>
</dbReference>
<evidence type="ECO:0000313" key="2">
    <source>
        <dbReference type="EMBL" id="KZT05267.1"/>
    </source>
</evidence>
<dbReference type="PANTHER" id="PTHR43383:SF2">
    <property type="entry name" value="AMIDOHYDROLASE 2 FAMILY PROTEIN"/>
    <property type="match status" value="1"/>
</dbReference>
<organism evidence="2 3">
    <name type="scientific">Laetiporus sulphureus 93-53</name>
    <dbReference type="NCBI Taxonomy" id="1314785"/>
    <lineage>
        <taxon>Eukaryota</taxon>
        <taxon>Fungi</taxon>
        <taxon>Dikarya</taxon>
        <taxon>Basidiomycota</taxon>
        <taxon>Agaricomycotina</taxon>
        <taxon>Agaricomycetes</taxon>
        <taxon>Polyporales</taxon>
        <taxon>Laetiporus</taxon>
    </lineage>
</organism>